<dbReference type="ExpressionAtlas" id="A0A1D6K844">
    <property type="expression patterns" value="baseline and differential"/>
</dbReference>
<dbReference type="GO" id="GO:0016740">
    <property type="term" value="F:transferase activity"/>
    <property type="evidence" value="ECO:0007669"/>
    <property type="project" value="UniProtKB-KW"/>
</dbReference>
<feature type="domain" description="DUF3741" evidence="2">
    <location>
        <begin position="274"/>
        <end position="304"/>
    </location>
</feature>
<accession>A0A1D6K844</accession>
<evidence type="ECO:0000313" key="4">
    <source>
        <dbReference type="EMBL" id="ONL99718.1"/>
    </source>
</evidence>
<dbReference type="InParanoid" id="A0A1D6K844"/>
<evidence type="ECO:0000256" key="1">
    <source>
        <dbReference type="SAM" id="MobiDB-lite"/>
    </source>
</evidence>
<organism evidence="4">
    <name type="scientific">Zea mays</name>
    <name type="common">Maize</name>
    <dbReference type="NCBI Taxonomy" id="4577"/>
    <lineage>
        <taxon>Eukaryota</taxon>
        <taxon>Viridiplantae</taxon>
        <taxon>Streptophyta</taxon>
        <taxon>Embryophyta</taxon>
        <taxon>Tracheophyta</taxon>
        <taxon>Spermatophyta</taxon>
        <taxon>Magnoliopsida</taxon>
        <taxon>Liliopsida</taxon>
        <taxon>Poales</taxon>
        <taxon>Poaceae</taxon>
        <taxon>PACMAD clade</taxon>
        <taxon>Panicoideae</taxon>
        <taxon>Andropogonodae</taxon>
        <taxon>Andropogoneae</taxon>
        <taxon>Tripsacinae</taxon>
        <taxon>Zea</taxon>
    </lineage>
</organism>
<dbReference type="InterPro" id="IPR025486">
    <property type="entry name" value="DUF4378"/>
</dbReference>
<dbReference type="IntAct" id="A0A1D6K844">
    <property type="interactions" value="23"/>
</dbReference>
<evidence type="ECO:0000259" key="3">
    <source>
        <dbReference type="Pfam" id="PF14309"/>
    </source>
</evidence>
<name>A0A1D6K844_MAIZE</name>
<feature type="region of interest" description="Disordered" evidence="1">
    <location>
        <begin position="250"/>
        <end position="269"/>
    </location>
</feature>
<dbReference type="FunCoup" id="A0A1D6K844">
    <property type="interactions" value="58"/>
</dbReference>
<dbReference type="EMBL" id="CM007647">
    <property type="protein sequence ID" value="ONL99714.1"/>
    <property type="molecule type" value="Genomic_DNA"/>
</dbReference>
<dbReference type="PANTHER" id="PTHR47857">
    <property type="entry name" value="EXPRESSED PROTEIN-RELATED"/>
    <property type="match status" value="1"/>
</dbReference>
<proteinExistence type="predicted"/>
<keyword evidence="4" id="KW-0808">Transferase</keyword>
<dbReference type="PANTHER" id="PTHR47857:SF3">
    <property type="entry name" value="EXPRESSED PROTEIN"/>
    <property type="match status" value="1"/>
</dbReference>
<dbReference type="Pfam" id="PF12552">
    <property type="entry name" value="DUF3741"/>
    <property type="match status" value="1"/>
</dbReference>
<dbReference type="AlphaFoldDB" id="A0A1D6K844"/>
<dbReference type="InterPro" id="IPR022212">
    <property type="entry name" value="DUF3741"/>
</dbReference>
<reference evidence="4" key="1">
    <citation type="submission" date="2015-12" db="EMBL/GenBank/DDBJ databases">
        <title>Update maize B73 reference genome by single molecule sequencing technologies.</title>
        <authorList>
            <consortium name="Maize Genome Sequencing Project"/>
            <person name="Ware D."/>
        </authorList>
    </citation>
    <scope>NUCLEOTIDE SEQUENCE [LARGE SCALE GENOMIC DNA]</scope>
    <source>
        <tissue evidence="4">Seedling</tissue>
    </source>
</reference>
<feature type="domain" description="DUF4378" evidence="3">
    <location>
        <begin position="789"/>
        <end position="935"/>
    </location>
</feature>
<protein>
    <submittedName>
        <fullName evidence="4">Phosphatidylinositol N-acetyglucosaminlytransferase subunit P-related</fullName>
    </submittedName>
</protein>
<sequence>MGKRGHRRSASQDDDNVGCVWGLMRMLYFRRDPKLLLDAKQLSGRHAFREVSGRGHSAKRPNDFDGIEEDGAPCLGHYYASGTSFSELAQCPINIQFLQHTHASEHFLPFLIQNIEDRTLQKPTVKNLMEDELEKLMLLKKFPNDEVQRRKADLGIDVSLDTISEHTNKSTDNSYHQAGISTPSTPSMDYGVLNYTEEYNLESVLVNFLGEIYSCHNECPHSDCKNKNELCPSLKSLIHKKVNELNNLPHNIGRGQSQEGSDAKPSDQNNLYNTMAAQSKQFKDALEILGSNSELFVKLLQKPNQHIADSIQQHENSKVSAGLEPDKIHGQTNFVGGRGSSKQHPLATKEQAKERKYMFFWRKSKSNRRQMLDATDGAQTVSKIVILKPNPERGINQKAATARTLHQQPCTSNAPGCSGRENSKFSIKEVKKRFRFVTGERSERNLSPAEDLQGDPRKIKDSVVAINKYFRHLPEGSLANKSASDIENGIKPFISSKQKNQNGSITEISGHIVAPKGASVFYEEARRHLSEMLKGNDCSINYPEVQISKSLEGILSLPHGNVSTTGSSLRGKDYLDPSPGETDVYDACEVEREECTQERSQSQEDFGSIAHCTCTTVDDQVTVREGYYTNEAQEGPRHAHDEPDTLYIEGLDKFICRENIRNEESSPAEQSRDDIRQEILEEINQGKEHVKMSLASVEGIDEKLGQQEPETPEPRASAKLISDGSPNQSDEKQERPSPVSVLESSFEDIGSPDCINKKECELHGLQRTLYFPDNEPDVNVLWEDKNVRLDYIKLVLELSELCAEQNLEVWYLEDELISPCLFEELQSQGDQTDDRMLLFDCICEALTEIQERYFRLSSWLTFLKHDIRTPPTGENLITEVDRYVNGYIIQYSLPSTLEQTIKRDLEVQTWMNIRSKTEGIIMEMWEFVLDELIDETVSDLWI</sequence>
<dbReference type="EMBL" id="CM007647">
    <property type="protein sequence ID" value="ONL99718.1"/>
    <property type="molecule type" value="Genomic_DNA"/>
</dbReference>
<feature type="region of interest" description="Disordered" evidence="1">
    <location>
        <begin position="704"/>
        <end position="745"/>
    </location>
</feature>
<evidence type="ECO:0000259" key="2">
    <source>
        <dbReference type="Pfam" id="PF12552"/>
    </source>
</evidence>
<gene>
    <name evidence="4" type="ORF">ZEAMMB73_Zm00001d029849</name>
</gene>
<dbReference type="Pfam" id="PF14309">
    <property type="entry name" value="DUF4378"/>
    <property type="match status" value="1"/>
</dbReference>